<sequence>MTRTLPKTELKALLVEADANGLAPDDLGATCEQFGITPKDVLNELAIAVAEGYLDETFTYGFCDSVMNGIINAVMDLGMTDDMPQPAFSLYQAFDQGEWIRRGDSPDSDPSEKYTRPAVQEILRTIRG</sequence>
<reference evidence="2" key="1">
    <citation type="submission" date="2016-10" db="EMBL/GenBank/DDBJ databases">
        <authorList>
            <person name="Varghese N."/>
            <person name="Submissions S."/>
        </authorList>
    </citation>
    <scope>NUCLEOTIDE SEQUENCE [LARGE SCALE GENOMIC DNA]</scope>
    <source>
        <strain evidence="2">ATCC 23835</strain>
    </source>
</reference>
<dbReference type="RefSeq" id="WP_090209909.1">
    <property type="nucleotide sequence ID" value="NZ_LT629777.1"/>
</dbReference>
<dbReference type="Proteomes" id="UP000199524">
    <property type="component" value="Chromosome I"/>
</dbReference>
<organism evidence="1 2">
    <name type="scientific">Pseudomonas asplenii</name>
    <dbReference type="NCBI Taxonomy" id="53407"/>
    <lineage>
        <taxon>Bacteria</taxon>
        <taxon>Pseudomonadati</taxon>
        <taxon>Pseudomonadota</taxon>
        <taxon>Gammaproteobacteria</taxon>
        <taxon>Pseudomonadales</taxon>
        <taxon>Pseudomonadaceae</taxon>
        <taxon>Pseudomonas</taxon>
    </lineage>
</organism>
<gene>
    <name evidence="1" type="ORF">SAMN05216598_5042</name>
</gene>
<dbReference type="EMBL" id="LT629777">
    <property type="protein sequence ID" value="SDT32400.1"/>
    <property type="molecule type" value="Genomic_DNA"/>
</dbReference>
<evidence type="ECO:0000313" key="2">
    <source>
        <dbReference type="Proteomes" id="UP000199524"/>
    </source>
</evidence>
<evidence type="ECO:0000313" key="1">
    <source>
        <dbReference type="EMBL" id="SDT32400.1"/>
    </source>
</evidence>
<name>A0A1H1ZFG8_9PSED</name>
<dbReference type="GeneID" id="300209900"/>
<keyword evidence="2" id="KW-1185">Reference proteome</keyword>
<accession>A0A1H1ZFG8</accession>
<protein>
    <submittedName>
        <fullName evidence="1">Uncharacterized protein</fullName>
    </submittedName>
</protein>
<dbReference type="AlphaFoldDB" id="A0A1H1ZFG8"/>
<proteinExistence type="predicted"/>